<evidence type="ECO:0000313" key="6">
    <source>
        <dbReference type="EMBL" id="SDU50776.1"/>
    </source>
</evidence>
<reference evidence="7" key="1">
    <citation type="submission" date="2016-10" db="EMBL/GenBank/DDBJ databases">
        <authorList>
            <person name="Varghese N."/>
            <person name="Submissions S."/>
        </authorList>
    </citation>
    <scope>NUCLEOTIDE SEQUENCE [LARGE SCALE GENOMIC DNA]</scope>
    <source>
        <strain evidence="7">DSM 3384</strain>
    </source>
</reference>
<feature type="transmembrane region" description="Helical" evidence="4">
    <location>
        <begin position="291"/>
        <end position="309"/>
    </location>
</feature>
<evidence type="ECO:0000256" key="3">
    <source>
        <dbReference type="ARBA" id="ARBA00023136"/>
    </source>
</evidence>
<organism evidence="6 7">
    <name type="scientific">Desulfobacula phenolica</name>
    <dbReference type="NCBI Taxonomy" id="90732"/>
    <lineage>
        <taxon>Bacteria</taxon>
        <taxon>Pseudomonadati</taxon>
        <taxon>Thermodesulfobacteriota</taxon>
        <taxon>Desulfobacteria</taxon>
        <taxon>Desulfobacterales</taxon>
        <taxon>Desulfobacteraceae</taxon>
        <taxon>Desulfobacula</taxon>
    </lineage>
</organism>
<name>A0A1H2J3M6_9BACT</name>
<protein>
    <submittedName>
        <fullName evidence="6">MFS transporter, FSR family, fosmidomycin resistance protein</fullName>
    </submittedName>
</protein>
<dbReference type="GO" id="GO:0005886">
    <property type="term" value="C:plasma membrane"/>
    <property type="evidence" value="ECO:0007669"/>
    <property type="project" value="TreeGrafter"/>
</dbReference>
<evidence type="ECO:0000256" key="2">
    <source>
        <dbReference type="ARBA" id="ARBA00022989"/>
    </source>
</evidence>
<dbReference type="Proteomes" id="UP000199608">
    <property type="component" value="Unassembled WGS sequence"/>
</dbReference>
<accession>A0A1H2J3M6</accession>
<feature type="transmembrane region" description="Helical" evidence="4">
    <location>
        <begin position="375"/>
        <end position="394"/>
    </location>
</feature>
<keyword evidence="3 4" id="KW-0472">Membrane</keyword>
<dbReference type="AlphaFoldDB" id="A0A1H2J3M6"/>
<feature type="transmembrane region" description="Helical" evidence="4">
    <location>
        <begin position="115"/>
        <end position="134"/>
    </location>
</feature>
<dbReference type="InterPro" id="IPR036259">
    <property type="entry name" value="MFS_trans_sf"/>
</dbReference>
<dbReference type="PANTHER" id="PTHR43129">
    <property type="entry name" value="FOSMIDOMYCIN RESISTANCE PROTEIN"/>
    <property type="match status" value="1"/>
</dbReference>
<dbReference type="InterPro" id="IPR011701">
    <property type="entry name" value="MFS"/>
</dbReference>
<evidence type="ECO:0000256" key="4">
    <source>
        <dbReference type="SAM" id="Phobius"/>
    </source>
</evidence>
<feature type="transmembrane region" description="Helical" evidence="4">
    <location>
        <begin position="348"/>
        <end position="369"/>
    </location>
</feature>
<keyword evidence="7" id="KW-1185">Reference proteome</keyword>
<feature type="domain" description="Major facilitator superfamily (MFS) profile" evidence="5">
    <location>
        <begin position="28"/>
        <end position="398"/>
    </location>
</feature>
<feature type="transmembrane region" description="Helical" evidence="4">
    <location>
        <begin position="182"/>
        <end position="200"/>
    </location>
</feature>
<sequence>MPGINLFTFINKFATYAGMKTKNFQTGRVTLVAFSHFIHDAYTSFLAPLLPLIIEKLSLTLSQAGLLSTVMQIPALLNPFIGLFADNKGLARWMVVLSPTLTAIPMSLILHTSSYSLLLVLVFFAGISVAFYHVPSPVLVAKYSGKSKGLGMSVFMTGGETARTIGPMFAILAVSLLGADHFYAVMGFAFFTSVLLYFTLEKEEEKIRIKKSGSLKSTYDEIKHVMIPLSGILTARSFMHASMGVFLTVFVERQTGSLWYGGAALALYEAFGVAGVLSSGTLSDWLGRQRVLLWVLTIAPVAILLFVFTTGILKIVMLVITGFTVLSTTPVMLAIIQENAKFNPSAANGLFMMISFAVRSIAVFFAGIIGDIAGLENMFVVSALIGFCAIPFLLKLEH</sequence>
<evidence type="ECO:0000259" key="5">
    <source>
        <dbReference type="PROSITE" id="PS50850"/>
    </source>
</evidence>
<feature type="transmembrane region" description="Helical" evidence="4">
    <location>
        <begin position="257"/>
        <end position="279"/>
    </location>
</feature>
<dbReference type="EMBL" id="FNLL01000010">
    <property type="protein sequence ID" value="SDU50776.1"/>
    <property type="molecule type" value="Genomic_DNA"/>
</dbReference>
<feature type="transmembrane region" description="Helical" evidence="4">
    <location>
        <begin position="315"/>
        <end position="336"/>
    </location>
</feature>
<dbReference type="CDD" id="cd17478">
    <property type="entry name" value="MFS_FsR"/>
    <property type="match status" value="1"/>
</dbReference>
<proteinExistence type="predicted"/>
<dbReference type="Pfam" id="PF07690">
    <property type="entry name" value="MFS_1"/>
    <property type="match status" value="1"/>
</dbReference>
<keyword evidence="1 4" id="KW-0812">Transmembrane</keyword>
<dbReference type="PANTHER" id="PTHR43129:SF1">
    <property type="entry name" value="FOSMIDOMYCIN RESISTANCE PROTEIN"/>
    <property type="match status" value="1"/>
</dbReference>
<dbReference type="InterPro" id="IPR020846">
    <property type="entry name" value="MFS_dom"/>
</dbReference>
<dbReference type="SUPFAM" id="SSF103473">
    <property type="entry name" value="MFS general substrate transporter"/>
    <property type="match status" value="1"/>
</dbReference>
<feature type="transmembrane region" description="Helical" evidence="4">
    <location>
        <begin position="90"/>
        <end position="109"/>
    </location>
</feature>
<evidence type="ECO:0000313" key="7">
    <source>
        <dbReference type="Proteomes" id="UP000199608"/>
    </source>
</evidence>
<gene>
    <name evidence="6" type="ORF">SAMN04487931_110130</name>
</gene>
<evidence type="ECO:0000256" key="1">
    <source>
        <dbReference type="ARBA" id="ARBA00022692"/>
    </source>
</evidence>
<dbReference type="Gene3D" id="1.20.1250.20">
    <property type="entry name" value="MFS general substrate transporter like domains"/>
    <property type="match status" value="2"/>
</dbReference>
<dbReference type="GO" id="GO:0022857">
    <property type="term" value="F:transmembrane transporter activity"/>
    <property type="evidence" value="ECO:0007669"/>
    <property type="project" value="InterPro"/>
</dbReference>
<dbReference type="PROSITE" id="PS50850">
    <property type="entry name" value="MFS"/>
    <property type="match status" value="1"/>
</dbReference>
<feature type="transmembrane region" description="Helical" evidence="4">
    <location>
        <begin position="225"/>
        <end position="251"/>
    </location>
</feature>
<keyword evidence="2 4" id="KW-1133">Transmembrane helix</keyword>